<dbReference type="Gene3D" id="1.20.120.980">
    <property type="entry name" value="Serine carboxypeptidase S28, SKS domain"/>
    <property type="match status" value="2"/>
</dbReference>
<dbReference type="EMBL" id="CAJFDI010000006">
    <property type="protein sequence ID" value="CAD5235292.1"/>
    <property type="molecule type" value="Genomic_DNA"/>
</dbReference>
<gene>
    <name evidence="7" type="ORF">BXYJ_LOCUS15383</name>
</gene>
<proteinExistence type="inferred from homology"/>
<dbReference type="PANTHER" id="PTHR11010">
    <property type="entry name" value="PROTEASE S28 PRO-X CARBOXYPEPTIDASE-RELATED"/>
    <property type="match status" value="1"/>
</dbReference>
<accession>A0A7I8XC55</accession>
<keyword evidence="5" id="KW-0325">Glycoprotein</keyword>
<dbReference type="InterPro" id="IPR008758">
    <property type="entry name" value="Peptidase_S28"/>
</dbReference>
<dbReference type="Pfam" id="PF05577">
    <property type="entry name" value="Peptidase_S28"/>
    <property type="match status" value="3"/>
</dbReference>
<keyword evidence="4" id="KW-0378">Hydrolase</keyword>
<dbReference type="InterPro" id="IPR029058">
    <property type="entry name" value="AB_hydrolase_fold"/>
</dbReference>
<keyword evidence="2" id="KW-0645">Protease</keyword>
<dbReference type="SMR" id="A0A7I8XC55"/>
<evidence type="ECO:0000256" key="2">
    <source>
        <dbReference type="ARBA" id="ARBA00022670"/>
    </source>
</evidence>
<dbReference type="OrthoDB" id="1735038at2759"/>
<keyword evidence="8" id="KW-1185">Reference proteome</keyword>
<dbReference type="Proteomes" id="UP000582659">
    <property type="component" value="Unassembled WGS sequence"/>
</dbReference>
<keyword evidence="3 6" id="KW-0732">Signal</keyword>
<evidence type="ECO:0000256" key="4">
    <source>
        <dbReference type="ARBA" id="ARBA00022801"/>
    </source>
</evidence>
<dbReference type="EMBL" id="CAJFCV020000006">
    <property type="protein sequence ID" value="CAG9131609.1"/>
    <property type="molecule type" value="Genomic_DNA"/>
</dbReference>
<dbReference type="Gene3D" id="3.40.50.1820">
    <property type="entry name" value="alpha/beta hydrolase"/>
    <property type="match status" value="2"/>
</dbReference>
<dbReference type="InterPro" id="IPR042269">
    <property type="entry name" value="Ser_carbopepase_S28_SKS"/>
</dbReference>
<dbReference type="GO" id="GO:0008239">
    <property type="term" value="F:dipeptidyl-peptidase activity"/>
    <property type="evidence" value="ECO:0007669"/>
    <property type="project" value="TreeGrafter"/>
</dbReference>
<evidence type="ECO:0000313" key="7">
    <source>
        <dbReference type="EMBL" id="CAD5235292.1"/>
    </source>
</evidence>
<comment type="caution">
    <text evidence="7">The sequence shown here is derived from an EMBL/GenBank/DDBJ whole genome shotgun (WGS) entry which is preliminary data.</text>
</comment>
<comment type="similarity">
    <text evidence="1">Belongs to the peptidase S28 family.</text>
</comment>
<dbReference type="SUPFAM" id="SSF53474">
    <property type="entry name" value="alpha/beta-Hydrolases"/>
    <property type="match status" value="2"/>
</dbReference>
<evidence type="ECO:0000256" key="1">
    <source>
        <dbReference type="ARBA" id="ARBA00011079"/>
    </source>
</evidence>
<evidence type="ECO:0000313" key="8">
    <source>
        <dbReference type="Proteomes" id="UP000659654"/>
    </source>
</evidence>
<reference evidence="7" key="1">
    <citation type="submission" date="2020-09" db="EMBL/GenBank/DDBJ databases">
        <authorList>
            <person name="Kikuchi T."/>
        </authorList>
    </citation>
    <scope>NUCLEOTIDE SEQUENCE</scope>
    <source>
        <strain evidence="7">Ka4C1</strain>
    </source>
</reference>
<dbReference type="AlphaFoldDB" id="A0A7I8XC55"/>
<name>A0A7I8XC55_BURXY</name>
<sequence>MRLLLFFASVLAVNGWFRNRDTDQKTQAVNENLLPESQWFNQKLDHFDIFSTETWRQQYFVNESYYHPGGPQILYVYGGSAASGVEIITEASPIVQYAKAVNARLWLLEHRYYGKSQPKPNHSIENLKFLSSRQALEDVANFIRIQNADRGIQNPRWVLFGGFYGGSLVLWSRVLHPELSVGAVGSSAPMDIRKDFYGYLQRTEEVYRTYISLECATMIEQGLKELDDMLDNTVDRARLQNLFNFLPSVNDRFLVSTEIQHLYFTVLKYFAVAETGLLATQKVCSFLQTTAGTPLTRMAAYVANITISNSLDINYYTEVARLKDESYSVERAWKWQLCTEFGYFFTTAFEKNIFGVLLPPEYYYNLCTDVFGLEYNVNYIEAAVQRTRDFYGHAEDYNGTNVLITNGDIDPWSALGAKVNGPGQSSYLIFRASHCEDLAVPTSTDVPELTAIRGITMQKLTEWIQGAPPKQSQLKTAKVMAKKDDGLIAKIRKSTLCNDCKNEMPKKNQTDDIHFDFPFIRPRFSLQSKHAAPTGSDPEPTPGKMLQYLDHFDANTTMFVQYFYANDKYYKPGGPALLFIGGEASIGSYLTHDESSYFVIYAKEVNAALYCLEHRYYGQSLPFADFSVENLKYLTSQQALADIAVFIETVNFYKGYQNPKWITFGGSYSGALSGWFRQKYPALTVGTFGSSGVFDTKVDFYEFMQIVQNSTIACSGKINEGFIALELYLSTTEGRRGLNQLLCNDQCDVLTTDSIDPFDKMAFYSLLYNQIVLEAAYNVGPLCQRWNNSSLLPLQKFLPFNAGLSYDAITQALSDPTNINRPWMWQVCNEFGFFVTTDIGYNIFGGGVPLNYFIETCRRAFGPSFTRDQIEAKIRKTQQFYGGAKGFRATRHLHIQGTVDPWHAAGFYTDNEDHGEDVRTFLIDGASHCSDLTAPSPLDSEGVKEAKALVLETMKRWIA</sequence>
<dbReference type="PANTHER" id="PTHR11010:SF105">
    <property type="entry name" value="PEPTIDASE S28-RELATED"/>
    <property type="match status" value="1"/>
</dbReference>
<dbReference type="GO" id="GO:0006508">
    <property type="term" value="P:proteolysis"/>
    <property type="evidence" value="ECO:0007669"/>
    <property type="project" value="UniProtKB-KW"/>
</dbReference>
<dbReference type="Proteomes" id="UP000659654">
    <property type="component" value="Unassembled WGS sequence"/>
</dbReference>
<feature type="chain" id="PRO_5036400107" evidence="6">
    <location>
        <begin position="16"/>
        <end position="959"/>
    </location>
</feature>
<dbReference type="GO" id="GO:0070008">
    <property type="term" value="F:serine-type exopeptidase activity"/>
    <property type="evidence" value="ECO:0007669"/>
    <property type="project" value="InterPro"/>
</dbReference>
<feature type="signal peptide" evidence="6">
    <location>
        <begin position="1"/>
        <end position="15"/>
    </location>
</feature>
<organism evidence="7 8">
    <name type="scientific">Bursaphelenchus xylophilus</name>
    <name type="common">Pinewood nematode worm</name>
    <name type="synonym">Aphelenchoides xylophilus</name>
    <dbReference type="NCBI Taxonomy" id="6326"/>
    <lineage>
        <taxon>Eukaryota</taxon>
        <taxon>Metazoa</taxon>
        <taxon>Ecdysozoa</taxon>
        <taxon>Nematoda</taxon>
        <taxon>Chromadorea</taxon>
        <taxon>Rhabditida</taxon>
        <taxon>Tylenchina</taxon>
        <taxon>Tylenchomorpha</taxon>
        <taxon>Aphelenchoidea</taxon>
        <taxon>Aphelenchoididae</taxon>
        <taxon>Bursaphelenchus</taxon>
    </lineage>
</organism>
<evidence type="ECO:0000256" key="3">
    <source>
        <dbReference type="ARBA" id="ARBA00022729"/>
    </source>
</evidence>
<evidence type="ECO:0000256" key="5">
    <source>
        <dbReference type="ARBA" id="ARBA00023180"/>
    </source>
</evidence>
<evidence type="ECO:0000256" key="6">
    <source>
        <dbReference type="SAM" id="SignalP"/>
    </source>
</evidence>
<protein>
    <submittedName>
        <fullName evidence="7">(pine wood nematode) hypothetical protein</fullName>
    </submittedName>
</protein>